<evidence type="ECO:0000313" key="1">
    <source>
        <dbReference type="EMBL" id="EON70404.1"/>
    </source>
</evidence>
<dbReference type="Proteomes" id="UP000013911">
    <property type="component" value="Unassembled WGS sequence"/>
</dbReference>
<dbReference type="EMBL" id="AQPX01000036">
    <property type="protein sequence ID" value="EON70404.1"/>
    <property type="molecule type" value="Genomic_DNA"/>
</dbReference>
<proteinExistence type="predicted"/>
<name>R7Z8Q0_LYSSH</name>
<dbReference type="AlphaFoldDB" id="R7Z8Q0"/>
<dbReference type="HOGENOM" id="CLU_164696_0_0_9"/>
<evidence type="ECO:0000313" key="2">
    <source>
        <dbReference type="Proteomes" id="UP000013911"/>
    </source>
</evidence>
<dbReference type="PATRIC" id="fig|1285586.5.peg.4558"/>
<gene>
    <name evidence="1" type="ORF">H131_21872</name>
</gene>
<accession>R7Z8Q0</accession>
<sequence>MNFKETLEADLSSVFFNVDEMAAEHVLDGNELTLVVVDSSLEEINGFSRDQLDASQEMFKSYKTIYVKSSEFYIPKIDSLLELDGEEYYVEQAGEEMGIIRILVYANES</sequence>
<organism evidence="1 2">
    <name type="scientific">Lysinibacillus sphaericus OT4b.31</name>
    <dbReference type="NCBI Taxonomy" id="1285586"/>
    <lineage>
        <taxon>Bacteria</taxon>
        <taxon>Bacillati</taxon>
        <taxon>Bacillota</taxon>
        <taxon>Bacilli</taxon>
        <taxon>Bacillales</taxon>
        <taxon>Bacillaceae</taxon>
        <taxon>Lysinibacillus</taxon>
    </lineage>
</organism>
<dbReference type="eggNOG" id="ENOG5031BF0">
    <property type="taxonomic scope" value="Bacteria"/>
</dbReference>
<dbReference type="RefSeq" id="WP_010861273.1">
    <property type="nucleotide sequence ID" value="NZ_KB933411.1"/>
</dbReference>
<protein>
    <submittedName>
        <fullName evidence="1">Uncharacterized protein</fullName>
    </submittedName>
</protein>
<reference evidence="1 2" key="1">
    <citation type="submission" date="2013-04" db="EMBL/GenBank/DDBJ databases">
        <title>Draft genome of the heavy metal tolerant bacterium Lysinibacillus sphaericus strain OT4b.31.</title>
        <authorList>
            <person name="Pena-Montenegro T.D."/>
            <person name="Dussan J."/>
        </authorList>
    </citation>
    <scope>NUCLEOTIDE SEQUENCE [LARGE SCALE GENOMIC DNA]</scope>
    <source>
        <strain evidence="1 2">OT4b.31</strain>
    </source>
</reference>
<dbReference type="OrthoDB" id="9802430at2"/>
<comment type="caution">
    <text evidence="1">The sequence shown here is derived from an EMBL/GenBank/DDBJ whole genome shotgun (WGS) entry which is preliminary data.</text>
</comment>